<feature type="compositionally biased region" description="Polar residues" evidence="1">
    <location>
        <begin position="215"/>
        <end position="225"/>
    </location>
</feature>
<evidence type="ECO:0000313" key="2">
    <source>
        <dbReference type="EMBL" id="OCB87388.1"/>
    </source>
</evidence>
<organism evidence="2 3">
    <name type="scientific">Sanghuangporus baumii</name>
    <name type="common">Phellinus baumii</name>
    <dbReference type="NCBI Taxonomy" id="108892"/>
    <lineage>
        <taxon>Eukaryota</taxon>
        <taxon>Fungi</taxon>
        <taxon>Dikarya</taxon>
        <taxon>Basidiomycota</taxon>
        <taxon>Agaricomycotina</taxon>
        <taxon>Agaricomycetes</taxon>
        <taxon>Hymenochaetales</taxon>
        <taxon>Hymenochaetaceae</taxon>
        <taxon>Sanghuangporus</taxon>
    </lineage>
</organism>
<protein>
    <recommendedName>
        <fullName evidence="4">Gti1/Pac2 family-domain-containing protein</fullName>
    </recommendedName>
</protein>
<proteinExistence type="predicted"/>
<dbReference type="PANTHER" id="PTHR28027">
    <property type="entry name" value="TRANSCRIPTIONAL REGULATOR MIT1"/>
    <property type="match status" value="1"/>
</dbReference>
<reference evidence="2" key="1">
    <citation type="submission" date="2016-06" db="EMBL/GenBank/DDBJ databases">
        <title>Draft Genome sequence of the fungus Inonotus baumii.</title>
        <authorList>
            <person name="Zhu H."/>
            <person name="Lin W."/>
        </authorList>
    </citation>
    <scope>NUCLEOTIDE SEQUENCE</scope>
    <source>
        <strain evidence="2">821</strain>
    </source>
</reference>
<dbReference type="AlphaFoldDB" id="A0A9Q5HWN5"/>
<keyword evidence="3" id="KW-1185">Reference proteome</keyword>
<sequence length="289" mass="32300">MQPPTCTGMRVRSVHDAHILFHAVYLEVLPMVTRRLDTEERRAVRSGNVYIWEERGRNSEATGLGIERWTDGIRWSASRVRDEFLLYHEREPNTDYEFTDIELGASYRLVKQTYSVFVETNQGRRKWHLTAYFIPATVGQLRTIDDIPALANIRPPEGMYTSAKMGKGRARGEYYPSDIHSGISATASSSTSGQQYPPPPVYAPYPGPQLPSPVSRENASPQSLRAPNWPGSSPSLPPSSSSERQMLPNAARILPPPSLGLHPAPPVQGPYSPRHPLDNEALRSLGRNF</sequence>
<feature type="compositionally biased region" description="Low complexity" evidence="1">
    <location>
        <begin position="184"/>
        <end position="195"/>
    </location>
</feature>
<feature type="compositionally biased region" description="Low complexity" evidence="1">
    <location>
        <begin position="230"/>
        <end position="242"/>
    </location>
</feature>
<dbReference type="EMBL" id="LNZH02000192">
    <property type="protein sequence ID" value="OCB87388.1"/>
    <property type="molecule type" value="Genomic_DNA"/>
</dbReference>
<evidence type="ECO:0000313" key="3">
    <source>
        <dbReference type="Proteomes" id="UP000757232"/>
    </source>
</evidence>
<gene>
    <name evidence="2" type="ORF">A7U60_g5528</name>
</gene>
<dbReference type="Proteomes" id="UP000757232">
    <property type="component" value="Unassembled WGS sequence"/>
</dbReference>
<feature type="compositionally biased region" description="Pro residues" evidence="1">
    <location>
        <begin position="254"/>
        <end position="268"/>
    </location>
</feature>
<dbReference type="OrthoDB" id="5572844at2759"/>
<feature type="region of interest" description="Disordered" evidence="1">
    <location>
        <begin position="184"/>
        <end position="289"/>
    </location>
</feature>
<dbReference type="Pfam" id="PF09729">
    <property type="entry name" value="Gti1_Pac2"/>
    <property type="match status" value="1"/>
</dbReference>
<evidence type="ECO:0008006" key="4">
    <source>
        <dbReference type="Google" id="ProtNLM"/>
    </source>
</evidence>
<evidence type="ECO:0000256" key="1">
    <source>
        <dbReference type="SAM" id="MobiDB-lite"/>
    </source>
</evidence>
<accession>A0A9Q5HWN5</accession>
<feature type="compositionally biased region" description="Pro residues" evidence="1">
    <location>
        <begin position="196"/>
        <end position="211"/>
    </location>
</feature>
<name>A0A9Q5HWN5_SANBA</name>
<dbReference type="GO" id="GO:0003677">
    <property type="term" value="F:DNA binding"/>
    <property type="evidence" value="ECO:0007669"/>
    <property type="project" value="TreeGrafter"/>
</dbReference>
<comment type="caution">
    <text evidence="2">The sequence shown here is derived from an EMBL/GenBank/DDBJ whole genome shotgun (WGS) entry which is preliminary data.</text>
</comment>
<dbReference type="InterPro" id="IPR018608">
    <property type="entry name" value="Gti1/Pac2"/>
</dbReference>
<dbReference type="PANTHER" id="PTHR28027:SF1">
    <property type="entry name" value="CAMP INDEPENDENT REGULATORY PROTEIN (AFU_ORTHOLOGUE AFUA_3G09640)"/>
    <property type="match status" value="1"/>
</dbReference>